<feature type="domain" description="Peptidoglycan-binding protein ArfA BON-like" evidence="2">
    <location>
        <begin position="82"/>
        <end position="128"/>
    </location>
</feature>
<feature type="transmembrane region" description="Helical" evidence="1">
    <location>
        <begin position="31"/>
        <end position="50"/>
    </location>
</feature>
<dbReference type="InterPro" id="IPR054121">
    <property type="entry name" value="ArfA_BON-like"/>
</dbReference>
<keyword evidence="1" id="KW-0812">Transmembrane</keyword>
<evidence type="ECO:0000256" key="1">
    <source>
        <dbReference type="SAM" id="Phobius"/>
    </source>
</evidence>
<organism evidence="3 4">
    <name type="scientific">Mycobacterium bohemicum DSM 44277</name>
    <dbReference type="NCBI Taxonomy" id="1236609"/>
    <lineage>
        <taxon>Bacteria</taxon>
        <taxon>Bacillati</taxon>
        <taxon>Actinomycetota</taxon>
        <taxon>Actinomycetes</taxon>
        <taxon>Mycobacteriales</taxon>
        <taxon>Mycobacteriaceae</taxon>
        <taxon>Mycobacterium</taxon>
    </lineage>
</organism>
<protein>
    <submittedName>
        <fullName evidence="3">Outer membrane protein OmpA</fullName>
    </submittedName>
</protein>
<accession>A0A0U0W8J2</accession>
<name>A0A0U0W8J2_MYCBE</name>
<keyword evidence="1" id="KW-0472">Membrane</keyword>
<reference evidence="3 4" key="1">
    <citation type="submission" date="2015-03" db="EMBL/GenBank/DDBJ databases">
        <authorList>
            <person name="Murphy D."/>
        </authorList>
    </citation>
    <scope>NUCLEOTIDE SEQUENCE [LARGE SCALE GENOMIC DNA]</scope>
    <source>
        <strain evidence="3 4">DSM 44277</strain>
    </source>
</reference>
<dbReference type="Gene3D" id="3.40.1520.20">
    <property type="match status" value="1"/>
</dbReference>
<evidence type="ECO:0000313" key="3">
    <source>
        <dbReference type="EMBL" id="CPR11541.1"/>
    </source>
</evidence>
<proteinExistence type="predicted"/>
<keyword evidence="1" id="KW-1133">Transmembrane helix</keyword>
<dbReference type="Pfam" id="PF21923">
    <property type="entry name" value="BON_like"/>
    <property type="match status" value="1"/>
</dbReference>
<dbReference type="EMBL" id="CSTD01000002">
    <property type="protein sequence ID" value="CPR11541.1"/>
    <property type="molecule type" value="Genomic_DNA"/>
</dbReference>
<gene>
    <name evidence="3" type="primary">ompA</name>
    <name evidence="3" type="ORF">BN971_02827</name>
</gene>
<evidence type="ECO:0000313" key="4">
    <source>
        <dbReference type="Proteomes" id="UP000198875"/>
    </source>
</evidence>
<sequence length="209" mass="21856">MYMRAGLRQSDAAVESGGAGDFYRRSLGTPWLIGVTVIPILLAMIGCAALDRPHSVNGPTGALPTLAPSGASDGPRVLLAPVSIVRSGNDITLRGNFPDDSAKVALMKTLNRSLPPGINIIDHIQLNPNVVALDFFNAGPVFQDSAPIPDFTLTVNADTIRLTGTAGSQAQKAGIDNDAKRIWSNLDVIDQLTVNGAPSCADCTRPSTP</sequence>
<evidence type="ECO:0000259" key="2">
    <source>
        <dbReference type="Pfam" id="PF21923"/>
    </source>
</evidence>
<dbReference type="AlphaFoldDB" id="A0A0U0W8J2"/>
<dbReference type="Proteomes" id="UP000198875">
    <property type="component" value="Unassembled WGS sequence"/>
</dbReference>